<proteinExistence type="predicted"/>
<organism evidence="3 4">
    <name type="scientific">Cellvibrio zantedeschiae</name>
    <dbReference type="NCBI Taxonomy" id="1237077"/>
    <lineage>
        <taxon>Bacteria</taxon>
        <taxon>Pseudomonadati</taxon>
        <taxon>Pseudomonadota</taxon>
        <taxon>Gammaproteobacteria</taxon>
        <taxon>Cellvibrionales</taxon>
        <taxon>Cellvibrionaceae</taxon>
        <taxon>Cellvibrio</taxon>
    </lineage>
</organism>
<keyword evidence="4" id="KW-1185">Reference proteome</keyword>
<sequence>MLKAIFSKTLISVVVMALLTGVPAALASDSARQHKHNLVSRETSKTKTDSGFIHTLNKTDDKGATAMRRTEVSNNKADRSRTRTVSGSTFEGKTYSGQSVSRKTDTGYTSQEHLSNSDGKVVDRSVNATIDKEANTVTKEISVTEQGEETKTRTRVHPLKRAK</sequence>
<reference evidence="4" key="1">
    <citation type="journal article" date="2019" name="Int. J. Syst. Evol. Microbiol.">
        <title>The Global Catalogue of Microorganisms (GCM) 10K type strain sequencing project: providing services to taxonomists for standard genome sequencing and annotation.</title>
        <authorList>
            <consortium name="The Broad Institute Genomics Platform"/>
            <consortium name="The Broad Institute Genome Sequencing Center for Infectious Disease"/>
            <person name="Wu L."/>
            <person name="Ma J."/>
        </authorList>
    </citation>
    <scope>NUCLEOTIDE SEQUENCE [LARGE SCALE GENOMIC DNA]</scope>
    <source>
        <strain evidence="4">KCTC 32239</strain>
    </source>
</reference>
<accession>A0ABQ3AZ48</accession>
<dbReference type="Proteomes" id="UP000619761">
    <property type="component" value="Unassembled WGS sequence"/>
</dbReference>
<evidence type="ECO:0000313" key="3">
    <source>
        <dbReference type="EMBL" id="GGY69875.1"/>
    </source>
</evidence>
<gene>
    <name evidence="3" type="ORF">GCM10011613_12800</name>
</gene>
<name>A0ABQ3AZ48_9GAMM</name>
<feature type="compositionally biased region" description="Basic and acidic residues" evidence="1">
    <location>
        <begin position="69"/>
        <end position="81"/>
    </location>
</feature>
<keyword evidence="2" id="KW-0732">Signal</keyword>
<feature type="chain" id="PRO_5047007216" evidence="2">
    <location>
        <begin position="28"/>
        <end position="163"/>
    </location>
</feature>
<evidence type="ECO:0000256" key="1">
    <source>
        <dbReference type="SAM" id="MobiDB-lite"/>
    </source>
</evidence>
<comment type="caution">
    <text evidence="3">The sequence shown here is derived from an EMBL/GenBank/DDBJ whole genome shotgun (WGS) entry which is preliminary data.</text>
</comment>
<evidence type="ECO:0000313" key="4">
    <source>
        <dbReference type="Proteomes" id="UP000619761"/>
    </source>
</evidence>
<protein>
    <submittedName>
        <fullName evidence="3">Uncharacterized protein</fullName>
    </submittedName>
</protein>
<evidence type="ECO:0000256" key="2">
    <source>
        <dbReference type="SAM" id="SignalP"/>
    </source>
</evidence>
<dbReference type="EMBL" id="BMYZ01000001">
    <property type="protein sequence ID" value="GGY69875.1"/>
    <property type="molecule type" value="Genomic_DNA"/>
</dbReference>
<feature type="compositionally biased region" description="Polar residues" evidence="1">
    <location>
        <begin position="83"/>
        <end position="118"/>
    </location>
</feature>
<feature type="region of interest" description="Disordered" evidence="1">
    <location>
        <begin position="69"/>
        <end position="122"/>
    </location>
</feature>
<feature type="signal peptide" evidence="2">
    <location>
        <begin position="1"/>
        <end position="27"/>
    </location>
</feature>
<feature type="compositionally biased region" description="Basic residues" evidence="1">
    <location>
        <begin position="153"/>
        <end position="163"/>
    </location>
</feature>
<feature type="region of interest" description="Disordered" evidence="1">
    <location>
        <begin position="142"/>
        <end position="163"/>
    </location>
</feature>
<dbReference type="RefSeq" id="WP_189416860.1">
    <property type="nucleotide sequence ID" value="NZ_BMYZ01000001.1"/>
</dbReference>